<gene>
    <name evidence="2" type="ORF">DIURU_003495</name>
</gene>
<evidence type="ECO:0000313" key="3">
    <source>
        <dbReference type="Proteomes" id="UP000449547"/>
    </source>
</evidence>
<dbReference type="OMA" id="YYITHPH"/>
<dbReference type="AlphaFoldDB" id="A0A642UQE4"/>
<dbReference type="SUPFAM" id="SSF56281">
    <property type="entry name" value="Metallo-hydrolase/oxidoreductase"/>
    <property type="match status" value="1"/>
</dbReference>
<evidence type="ECO:0000256" key="1">
    <source>
        <dbReference type="PIRNR" id="PIRNR000962"/>
    </source>
</evidence>
<keyword evidence="1" id="KW-0378">Hydrolase</keyword>
<dbReference type="RefSeq" id="XP_034011748.1">
    <property type="nucleotide sequence ID" value="XM_034156263.1"/>
</dbReference>
<dbReference type="Gene3D" id="3.60.15.10">
    <property type="entry name" value="Ribonuclease Z/Hydroxyacylglutathione hydrolase-like"/>
    <property type="match status" value="1"/>
</dbReference>
<dbReference type="GO" id="GO:0047555">
    <property type="term" value="F:3',5'-cyclic-GMP phosphodiesterase activity"/>
    <property type="evidence" value="ECO:0007669"/>
    <property type="project" value="TreeGrafter"/>
</dbReference>
<reference evidence="2 3" key="1">
    <citation type="submission" date="2019-07" db="EMBL/GenBank/DDBJ databases">
        <title>Genome assembly of two rare yeast pathogens: Diutina rugosa and Trichomonascus ciferrii.</title>
        <authorList>
            <person name="Mixao V."/>
            <person name="Saus E."/>
            <person name="Hansen A."/>
            <person name="Lass-Flor C."/>
            <person name="Gabaldon T."/>
        </authorList>
    </citation>
    <scope>NUCLEOTIDE SEQUENCE [LARGE SCALE GENOMIC DNA]</scope>
    <source>
        <strain evidence="2 3">CBS 613</strain>
    </source>
</reference>
<dbReference type="GO" id="GO:1902660">
    <property type="term" value="P:negative regulation of glucose mediated signaling pathway"/>
    <property type="evidence" value="ECO:0007669"/>
    <property type="project" value="TreeGrafter"/>
</dbReference>
<proteinExistence type="inferred from homology"/>
<dbReference type="EMBL" id="SWFT01000105">
    <property type="protein sequence ID" value="KAA8901125.1"/>
    <property type="molecule type" value="Genomic_DNA"/>
</dbReference>
<sequence length="354" mass="38533">MFELTFLGCSGGPMEGSTCALLVKPATSSYLTLKPGELLCIDGGSGLASLTETIYHEQRTSQPYSKTIELLASQTNIKSPQDICEAVVTTPFAEIQGSPFYEARKIFSCLSNYLITHPHLDHIAGLVVNSSGFDAENPKSVYGSEVCMSALSAHIFNNIIWPDLPQHKLLSLNSVNYEHPFSPSHGVYSVTMFELSHGVNYKSSAFLINYKPADARDNASADQEHMLLVFGDFESDRVSGASTNIHVWQQVAPLVARGQLRGIVVECSHGDSLNDSLLFGHLKSSDLIHELATFKELIEAEGGSINGLHVVVNHVKDLDSDVRLQILKELRDGASLHQLDIKISLPLSGVSLVI</sequence>
<dbReference type="OrthoDB" id="258495at2759"/>
<evidence type="ECO:0000313" key="2">
    <source>
        <dbReference type="EMBL" id="KAA8901125.1"/>
    </source>
</evidence>
<dbReference type="GO" id="GO:0004115">
    <property type="term" value="F:3',5'-cyclic-AMP phosphodiesterase activity"/>
    <property type="evidence" value="ECO:0007669"/>
    <property type="project" value="UniProtKB-UniRule"/>
</dbReference>
<dbReference type="PANTHER" id="PTHR28283:SF1">
    <property type="entry name" value="3',5'-CYCLIC-NUCLEOTIDE PHOSPHODIESTERASE 1"/>
    <property type="match status" value="1"/>
</dbReference>
<comment type="caution">
    <text evidence="2">The sequence shown here is derived from an EMBL/GenBank/DDBJ whole genome shotgun (WGS) entry which is preliminary data.</text>
</comment>
<dbReference type="Pfam" id="PF02112">
    <property type="entry name" value="PDEase_II"/>
    <property type="match status" value="1"/>
</dbReference>
<accession>A0A642UQE4</accession>
<dbReference type="VEuPathDB" id="FungiDB:DIURU_003495"/>
<dbReference type="GeneID" id="54782146"/>
<dbReference type="InterPro" id="IPR000396">
    <property type="entry name" value="Pdiesterase2"/>
</dbReference>
<comment type="similarity">
    <text evidence="1">Belongs to the cyclic nucleotide phosphodiesterase class-II family.</text>
</comment>
<organism evidence="2 3">
    <name type="scientific">Diutina rugosa</name>
    <name type="common">Yeast</name>
    <name type="synonym">Candida rugosa</name>
    <dbReference type="NCBI Taxonomy" id="5481"/>
    <lineage>
        <taxon>Eukaryota</taxon>
        <taxon>Fungi</taxon>
        <taxon>Dikarya</taxon>
        <taxon>Ascomycota</taxon>
        <taxon>Saccharomycotina</taxon>
        <taxon>Pichiomycetes</taxon>
        <taxon>Debaryomycetaceae</taxon>
        <taxon>Diutina</taxon>
    </lineage>
</organism>
<protein>
    <recommendedName>
        <fullName evidence="4">3',5'-cyclic-nucleotide phosphodiesterase</fullName>
    </recommendedName>
</protein>
<keyword evidence="1" id="KW-0114">cAMP</keyword>
<dbReference type="PIRSF" id="PIRSF000962">
    <property type="entry name" value="Cyc_nuc_PDEase"/>
    <property type="match status" value="1"/>
</dbReference>
<evidence type="ECO:0008006" key="4">
    <source>
        <dbReference type="Google" id="ProtNLM"/>
    </source>
</evidence>
<dbReference type="PANTHER" id="PTHR28283">
    <property type="entry name" value="3',5'-CYCLIC-NUCLEOTIDE PHOSPHODIESTERASE 1"/>
    <property type="match status" value="1"/>
</dbReference>
<keyword evidence="3" id="KW-1185">Reference proteome</keyword>
<dbReference type="CDD" id="cd07735">
    <property type="entry name" value="class_II_PDE_MBL-fold"/>
    <property type="match status" value="1"/>
</dbReference>
<name>A0A642UQE4_DIURU</name>
<dbReference type="GO" id="GO:0006198">
    <property type="term" value="P:cAMP catabolic process"/>
    <property type="evidence" value="ECO:0007669"/>
    <property type="project" value="UniProtKB-UniRule"/>
</dbReference>
<dbReference type="InterPro" id="IPR036866">
    <property type="entry name" value="RibonucZ/Hydroxyglut_hydro"/>
</dbReference>
<dbReference type="Proteomes" id="UP000449547">
    <property type="component" value="Unassembled WGS sequence"/>
</dbReference>
<dbReference type="PRINTS" id="PR00388">
    <property type="entry name" value="PDIESTERASE2"/>
</dbReference>